<sequence length="206" mass="22527">MITLYTFASPNGQKASILLEELGLTYKVHKVDLVAGEGRQPDYLAVSPIGKIPAVVEDLPGGRKRRLFGSGAILLHYAERTGRLLPEDEDERAEALSWLMLGVSDLGPSGLSKFRFAVMAPEKIPYAIDYFKGELQRIHAAMEERLGVSDYLAGGAFSIADIACFPFVAVAAKAEGNVLDRYPNLKRWHDAVAERPAVKRGMAVPE</sequence>
<dbReference type="RefSeq" id="WP_035671334.1">
    <property type="nucleotide sequence ID" value="NZ_CP012914.1"/>
</dbReference>
<dbReference type="InterPro" id="IPR040079">
    <property type="entry name" value="Glutathione_S-Trfase"/>
</dbReference>
<organism evidence="5 6">
    <name type="scientific">Azospirillum brasilense</name>
    <dbReference type="NCBI Taxonomy" id="192"/>
    <lineage>
        <taxon>Bacteria</taxon>
        <taxon>Pseudomonadati</taxon>
        <taxon>Pseudomonadota</taxon>
        <taxon>Alphaproteobacteria</taxon>
        <taxon>Rhodospirillales</taxon>
        <taxon>Azospirillaceae</taxon>
        <taxon>Azospirillum</taxon>
    </lineage>
</organism>
<dbReference type="AlphaFoldDB" id="A0A0P0EUP2"/>
<dbReference type="PANTHER" id="PTHR44051">
    <property type="entry name" value="GLUTATHIONE S-TRANSFERASE-RELATED"/>
    <property type="match status" value="1"/>
</dbReference>
<dbReference type="Pfam" id="PF02798">
    <property type="entry name" value="GST_N"/>
    <property type="match status" value="1"/>
</dbReference>
<feature type="domain" description="GST N-terminal" evidence="2">
    <location>
        <begin position="1"/>
        <end position="85"/>
    </location>
</feature>
<evidence type="ECO:0000313" key="7">
    <source>
        <dbReference type="Proteomes" id="UP001277471"/>
    </source>
</evidence>
<comment type="similarity">
    <text evidence="1">Belongs to the GST superfamily.</text>
</comment>
<evidence type="ECO:0000259" key="2">
    <source>
        <dbReference type="PROSITE" id="PS50404"/>
    </source>
</evidence>
<dbReference type="SFLD" id="SFLDS00019">
    <property type="entry name" value="Glutathione_Transferase_(cytos"/>
    <property type="match status" value="1"/>
</dbReference>
<dbReference type="SUPFAM" id="SSF47616">
    <property type="entry name" value="GST C-terminal domain-like"/>
    <property type="match status" value="1"/>
</dbReference>
<dbReference type="Gene3D" id="1.20.1050.10">
    <property type="match status" value="1"/>
</dbReference>
<dbReference type="InterPro" id="IPR036249">
    <property type="entry name" value="Thioredoxin-like_sf"/>
</dbReference>
<dbReference type="EMBL" id="JAWXYC010000004">
    <property type="protein sequence ID" value="MDX5954889.1"/>
    <property type="molecule type" value="Genomic_DNA"/>
</dbReference>
<proteinExistence type="inferred from homology"/>
<evidence type="ECO:0000256" key="1">
    <source>
        <dbReference type="RuleBase" id="RU003494"/>
    </source>
</evidence>
<dbReference type="CDD" id="cd03048">
    <property type="entry name" value="GST_N_Ure2p_like"/>
    <property type="match status" value="1"/>
</dbReference>
<accession>A0A0P0EUP2</accession>
<dbReference type="EMBL" id="CP032339">
    <property type="protein sequence ID" value="QCO08681.1"/>
    <property type="molecule type" value="Genomic_DNA"/>
</dbReference>
<gene>
    <name evidence="5" type="ORF">D3868_06255</name>
    <name evidence="4" type="ORF">SIM66_27345</name>
</gene>
<dbReference type="InterPro" id="IPR010987">
    <property type="entry name" value="Glutathione-S-Trfase_C-like"/>
</dbReference>
<dbReference type="PROSITE" id="PS50405">
    <property type="entry name" value="GST_CTER"/>
    <property type="match status" value="1"/>
</dbReference>
<dbReference type="SUPFAM" id="SSF52833">
    <property type="entry name" value="Thioredoxin-like"/>
    <property type="match status" value="1"/>
</dbReference>
<dbReference type="InterPro" id="IPR036282">
    <property type="entry name" value="Glutathione-S-Trfase_C_sf"/>
</dbReference>
<dbReference type="SFLD" id="SFLDG00358">
    <property type="entry name" value="Main_(cytGST)"/>
    <property type="match status" value="1"/>
</dbReference>
<keyword evidence="7" id="KW-1185">Reference proteome</keyword>
<evidence type="ECO:0000313" key="4">
    <source>
        <dbReference type="EMBL" id="MDX5954889.1"/>
    </source>
</evidence>
<evidence type="ECO:0000313" key="5">
    <source>
        <dbReference type="EMBL" id="QCO08681.1"/>
    </source>
</evidence>
<dbReference type="InterPro" id="IPR004045">
    <property type="entry name" value="Glutathione_S-Trfase_N"/>
</dbReference>
<dbReference type="GO" id="GO:0016740">
    <property type="term" value="F:transferase activity"/>
    <property type="evidence" value="ECO:0007669"/>
    <property type="project" value="UniProtKB-KW"/>
</dbReference>
<evidence type="ECO:0000313" key="6">
    <source>
        <dbReference type="Proteomes" id="UP000298774"/>
    </source>
</evidence>
<keyword evidence="5" id="KW-0808">Transferase</keyword>
<protein>
    <submittedName>
        <fullName evidence="5">Glutathione S-transferase</fullName>
    </submittedName>
    <submittedName>
        <fullName evidence="4">Glutathione binding-like protein</fullName>
    </submittedName>
</protein>
<dbReference type="Proteomes" id="UP000298774">
    <property type="component" value="Chromosome"/>
</dbReference>
<dbReference type="InterPro" id="IPR004046">
    <property type="entry name" value="GST_C"/>
</dbReference>
<dbReference type="PANTHER" id="PTHR44051:SF8">
    <property type="entry name" value="GLUTATHIONE S-TRANSFERASE GSTA"/>
    <property type="match status" value="1"/>
</dbReference>
<dbReference type="Proteomes" id="UP001277471">
    <property type="component" value="Unassembled WGS sequence"/>
</dbReference>
<dbReference type="Gene3D" id="3.40.30.10">
    <property type="entry name" value="Glutaredoxin"/>
    <property type="match status" value="1"/>
</dbReference>
<name>A0A0P0EUP2_AZOBR</name>
<reference evidence="5 6" key="1">
    <citation type="submission" date="2018-09" db="EMBL/GenBank/DDBJ databases">
        <title>Whole genome based analysis of evolution and adaptive divergence in Indian and Brazilian strains of Azospirillum brasilense.</title>
        <authorList>
            <person name="Singh C."/>
            <person name="Tripathi A.K."/>
        </authorList>
    </citation>
    <scope>NUCLEOTIDE SEQUENCE [LARGE SCALE GENOMIC DNA]</scope>
    <source>
        <strain evidence="5 6">MTCC4038</strain>
    </source>
</reference>
<feature type="domain" description="GST C-terminal" evidence="3">
    <location>
        <begin position="88"/>
        <end position="206"/>
    </location>
</feature>
<dbReference type="SFLD" id="SFLDG01151">
    <property type="entry name" value="Main.2:_Nu-like"/>
    <property type="match status" value="1"/>
</dbReference>
<dbReference type="GeneID" id="56452241"/>
<evidence type="ECO:0000259" key="3">
    <source>
        <dbReference type="PROSITE" id="PS50405"/>
    </source>
</evidence>
<dbReference type="KEGG" id="abf:AMK58_12045"/>
<dbReference type="PROSITE" id="PS50404">
    <property type="entry name" value="GST_NTER"/>
    <property type="match status" value="1"/>
</dbReference>
<dbReference type="Pfam" id="PF00043">
    <property type="entry name" value="GST_C"/>
    <property type="match status" value="1"/>
</dbReference>
<reference evidence="4 7" key="2">
    <citation type="submission" date="2023-11" db="EMBL/GenBank/DDBJ databases">
        <title>MicrobeMod: A computational toolkit for identifying prokaryotic methylation and restriction-modification with nanopore sequencing.</title>
        <authorList>
            <person name="Crits-Christoph A."/>
            <person name="Kang S.C."/>
            <person name="Lee H."/>
            <person name="Ostrov N."/>
        </authorList>
    </citation>
    <scope>NUCLEOTIDE SEQUENCE [LARGE SCALE GENOMIC DNA]</scope>
    <source>
        <strain evidence="4 7">ATCC 29145</strain>
    </source>
</reference>